<dbReference type="Pfam" id="PF09438">
    <property type="entry name" value="DUF2017"/>
    <property type="match status" value="1"/>
</dbReference>
<dbReference type="Proteomes" id="UP000318693">
    <property type="component" value="Unassembled WGS sequence"/>
</dbReference>
<accession>A0A552WQG0</accession>
<dbReference type="InterPro" id="IPR018561">
    <property type="entry name" value="AosR"/>
</dbReference>
<gene>
    <name evidence="1" type="ORF">FJ693_11455</name>
</gene>
<dbReference type="EMBL" id="VJXR01000032">
    <property type="protein sequence ID" value="TRW44924.1"/>
    <property type="molecule type" value="Genomic_DNA"/>
</dbReference>
<comment type="caution">
    <text evidence="1">The sequence shown here is derived from an EMBL/GenBank/DDBJ whole genome shotgun (WGS) entry which is preliminary data.</text>
</comment>
<dbReference type="AlphaFoldDB" id="A0A552WQG0"/>
<proteinExistence type="predicted"/>
<name>A0A552WQG0_9MICO</name>
<evidence type="ECO:0000313" key="2">
    <source>
        <dbReference type="Proteomes" id="UP000318693"/>
    </source>
</evidence>
<reference evidence="1 2" key="1">
    <citation type="submission" date="2019-07" db="EMBL/GenBank/DDBJ databases">
        <title>Georgenia wutianyii sp. nov. and Georgenia *** sp. nov. isolated from plateau pika (Ochotona curzoniae) in the Qinghai-Tibet plateau of China.</title>
        <authorList>
            <person name="Tian Z."/>
        </authorList>
    </citation>
    <scope>NUCLEOTIDE SEQUENCE [LARGE SCALE GENOMIC DNA]</scope>
    <source>
        <strain evidence="1 2">Z446</strain>
    </source>
</reference>
<evidence type="ECO:0000313" key="1">
    <source>
        <dbReference type="EMBL" id="TRW44924.1"/>
    </source>
</evidence>
<keyword evidence="2" id="KW-1185">Reference proteome</keyword>
<organism evidence="1 2">
    <name type="scientific">Georgenia yuyongxinii</name>
    <dbReference type="NCBI Taxonomy" id="2589797"/>
    <lineage>
        <taxon>Bacteria</taxon>
        <taxon>Bacillati</taxon>
        <taxon>Actinomycetota</taxon>
        <taxon>Actinomycetes</taxon>
        <taxon>Micrococcales</taxon>
        <taxon>Bogoriellaceae</taxon>
        <taxon>Georgenia</taxon>
    </lineage>
</organism>
<protein>
    <submittedName>
        <fullName evidence="1">DUF2017 family protein</fullName>
    </submittedName>
</protein>
<sequence>MQAFVPVPGGHASRLQPAERTVIARLVADTAELLGTRLSESGSGAPAAAGTQLPDLLYAQGSRLTGDDAVLAALDFDPAADAAPDVPADPALARLLPPMSRDDATLAAELRALTEDSVRSGKVTRLESVWRELSVPTGPKGAVVVRRGQEGTWLSALTDVRLVLATRLGIEGEDDAEDVYERARQPERVRTSDAQADRDEEVTDALATMYAALTWWQESLLESMQRRRRAH</sequence>
<dbReference type="RefSeq" id="WP_143418662.1">
    <property type="nucleotide sequence ID" value="NZ_VJXR01000032.1"/>
</dbReference>